<feature type="chain" id="PRO_5003779256" evidence="1">
    <location>
        <begin position="21"/>
        <end position="146"/>
    </location>
</feature>
<proteinExistence type="predicted"/>
<protein>
    <submittedName>
        <fullName evidence="2">Uncharacterized protein</fullName>
    </submittedName>
</protein>
<dbReference type="OrthoDB" id="2841294at2759"/>
<organism evidence="2 3">
    <name type="scientific">Fibroporia radiculosa</name>
    <dbReference type="NCBI Taxonomy" id="599839"/>
    <lineage>
        <taxon>Eukaryota</taxon>
        <taxon>Fungi</taxon>
        <taxon>Dikarya</taxon>
        <taxon>Basidiomycota</taxon>
        <taxon>Agaricomycotina</taxon>
        <taxon>Agaricomycetes</taxon>
        <taxon>Polyporales</taxon>
        <taxon>Fibroporiaceae</taxon>
        <taxon>Fibroporia</taxon>
    </lineage>
</organism>
<sequence>MFSSFKSLLVLGCVAASAVAQQIAIAIPATNDTVSAGSNITVQVIKPDSLTGSTEVGIAISLKSCASYPGGCAVVDISQALGDILYTGLYDPEYRSGEWYPFQNFTVQVPSGFPSGQAALGVTQLALVGAGPYPYTQVTNQTINVA</sequence>
<dbReference type="InterPro" id="IPR045469">
    <property type="entry name" value="Nis1"/>
</dbReference>
<dbReference type="EMBL" id="HE797190">
    <property type="protein sequence ID" value="CCM05439.1"/>
    <property type="molecule type" value="Genomic_DNA"/>
</dbReference>
<dbReference type="Pfam" id="PF19271">
    <property type="entry name" value="Nis1"/>
    <property type="match status" value="1"/>
</dbReference>
<keyword evidence="1" id="KW-0732">Signal</keyword>
<gene>
    <name evidence="2" type="ORF">FIBRA_07658</name>
</gene>
<reference evidence="2 3" key="1">
    <citation type="journal article" date="2012" name="Appl. Environ. Microbiol.">
        <title>Short-read sequencing for genomic analysis of the brown rot fungus Fibroporia radiculosa.</title>
        <authorList>
            <person name="Tang J.D."/>
            <person name="Perkins A.D."/>
            <person name="Sonstegard T.S."/>
            <person name="Schroeder S.G."/>
            <person name="Burgess S.C."/>
            <person name="Diehl S.V."/>
        </authorList>
    </citation>
    <scope>NUCLEOTIDE SEQUENCE [LARGE SCALE GENOMIC DNA]</scope>
    <source>
        <strain evidence="2 3">TFFH 294</strain>
    </source>
</reference>
<evidence type="ECO:0000313" key="2">
    <source>
        <dbReference type="EMBL" id="CCM05439.1"/>
    </source>
</evidence>
<dbReference type="RefSeq" id="XP_012184722.1">
    <property type="nucleotide sequence ID" value="XM_012329332.1"/>
</dbReference>
<dbReference type="AlphaFoldDB" id="J4H4R3"/>
<accession>J4H4R3</accession>
<dbReference type="HOGENOM" id="CLU_137500_0_1_1"/>
<name>J4H4R3_9APHY</name>
<dbReference type="Proteomes" id="UP000006352">
    <property type="component" value="Unassembled WGS sequence"/>
</dbReference>
<dbReference type="GeneID" id="24100350"/>
<dbReference type="InParanoid" id="J4H4R3"/>
<evidence type="ECO:0000256" key="1">
    <source>
        <dbReference type="SAM" id="SignalP"/>
    </source>
</evidence>
<evidence type="ECO:0000313" key="3">
    <source>
        <dbReference type="Proteomes" id="UP000006352"/>
    </source>
</evidence>
<keyword evidence="3" id="KW-1185">Reference proteome</keyword>
<feature type="signal peptide" evidence="1">
    <location>
        <begin position="1"/>
        <end position="20"/>
    </location>
</feature>